<dbReference type="EMBL" id="NEDP02001165">
    <property type="protein sequence ID" value="OWF54067.1"/>
    <property type="molecule type" value="Genomic_DNA"/>
</dbReference>
<dbReference type="PANTHER" id="PTHR43327:SF10">
    <property type="entry name" value="STOMATIN-LIKE PROTEIN 2, MITOCHONDRIAL"/>
    <property type="match status" value="1"/>
</dbReference>
<dbReference type="InterPro" id="IPR001972">
    <property type="entry name" value="Stomatin_HflK_fam"/>
</dbReference>
<dbReference type="InterPro" id="IPR050710">
    <property type="entry name" value="Band7/mec-2_domain"/>
</dbReference>
<dbReference type="FunFam" id="3.30.479.30:FF:000008">
    <property type="entry name" value="Stomatin-like protein 2, mitochondrial"/>
    <property type="match status" value="1"/>
</dbReference>
<protein>
    <submittedName>
        <fullName evidence="6">Stomatin-like protein 2, mitochondrial</fullName>
    </submittedName>
</protein>
<comment type="similarity">
    <text evidence="2">Belongs to the band 7/mec-2 family.</text>
</comment>
<dbReference type="GO" id="GO:0007005">
    <property type="term" value="P:mitochondrion organization"/>
    <property type="evidence" value="ECO:0007669"/>
    <property type="project" value="TreeGrafter"/>
</dbReference>
<dbReference type="CDD" id="cd08829">
    <property type="entry name" value="SPFH_paraslipin"/>
    <property type="match status" value="1"/>
</dbReference>
<proteinExistence type="inferred from homology"/>
<dbReference type="OrthoDB" id="434619at2759"/>
<feature type="region of interest" description="Disordered" evidence="4">
    <location>
        <begin position="318"/>
        <end position="368"/>
    </location>
</feature>
<dbReference type="GO" id="GO:0016020">
    <property type="term" value="C:membrane"/>
    <property type="evidence" value="ECO:0007669"/>
    <property type="project" value="InterPro"/>
</dbReference>
<dbReference type="AlphaFoldDB" id="A0A210QZB6"/>
<evidence type="ECO:0000313" key="6">
    <source>
        <dbReference type="EMBL" id="OWF54067.1"/>
    </source>
</evidence>
<dbReference type="PRINTS" id="PR00721">
    <property type="entry name" value="STOMATIN"/>
</dbReference>
<dbReference type="GO" id="GO:0005739">
    <property type="term" value="C:mitochondrion"/>
    <property type="evidence" value="ECO:0007669"/>
    <property type="project" value="UniProtKB-SubCell"/>
</dbReference>
<dbReference type="STRING" id="6573.A0A210QZB6"/>
<keyword evidence="3" id="KW-0496">Mitochondrion</keyword>
<reference evidence="6 7" key="1">
    <citation type="journal article" date="2017" name="Nat. Ecol. Evol.">
        <title>Scallop genome provides insights into evolution of bilaterian karyotype and development.</title>
        <authorList>
            <person name="Wang S."/>
            <person name="Zhang J."/>
            <person name="Jiao W."/>
            <person name="Li J."/>
            <person name="Xun X."/>
            <person name="Sun Y."/>
            <person name="Guo X."/>
            <person name="Huan P."/>
            <person name="Dong B."/>
            <person name="Zhang L."/>
            <person name="Hu X."/>
            <person name="Sun X."/>
            <person name="Wang J."/>
            <person name="Zhao C."/>
            <person name="Wang Y."/>
            <person name="Wang D."/>
            <person name="Huang X."/>
            <person name="Wang R."/>
            <person name="Lv J."/>
            <person name="Li Y."/>
            <person name="Zhang Z."/>
            <person name="Liu B."/>
            <person name="Lu W."/>
            <person name="Hui Y."/>
            <person name="Liang J."/>
            <person name="Zhou Z."/>
            <person name="Hou R."/>
            <person name="Li X."/>
            <person name="Liu Y."/>
            <person name="Li H."/>
            <person name="Ning X."/>
            <person name="Lin Y."/>
            <person name="Zhao L."/>
            <person name="Xing Q."/>
            <person name="Dou J."/>
            <person name="Li Y."/>
            <person name="Mao J."/>
            <person name="Guo H."/>
            <person name="Dou H."/>
            <person name="Li T."/>
            <person name="Mu C."/>
            <person name="Jiang W."/>
            <person name="Fu Q."/>
            <person name="Fu X."/>
            <person name="Miao Y."/>
            <person name="Liu J."/>
            <person name="Yu Q."/>
            <person name="Li R."/>
            <person name="Liao H."/>
            <person name="Li X."/>
            <person name="Kong Y."/>
            <person name="Jiang Z."/>
            <person name="Chourrout D."/>
            <person name="Li R."/>
            <person name="Bao Z."/>
        </authorList>
    </citation>
    <scope>NUCLEOTIDE SEQUENCE [LARGE SCALE GENOMIC DNA]</scope>
    <source>
        <strain evidence="6 7">PY_sf001</strain>
    </source>
</reference>
<dbReference type="Pfam" id="PF16200">
    <property type="entry name" value="Band_7_C"/>
    <property type="match status" value="1"/>
</dbReference>
<feature type="domain" description="Band 7" evidence="5">
    <location>
        <begin position="31"/>
        <end position="189"/>
    </location>
</feature>
<dbReference type="Proteomes" id="UP000242188">
    <property type="component" value="Unassembled WGS sequence"/>
</dbReference>
<keyword evidence="7" id="KW-1185">Reference proteome</keyword>
<evidence type="ECO:0000256" key="4">
    <source>
        <dbReference type="SAM" id="MobiDB-lite"/>
    </source>
</evidence>
<evidence type="ECO:0000259" key="5">
    <source>
        <dbReference type="SMART" id="SM00244"/>
    </source>
</evidence>
<sequence length="368" mass="40786">MHRIPNSGLVRLLSRDVYHQSKRLLAARTNMVITFVPQQEAWIVERFGKFSKTMKPGLNILVPIIDTIKYVQILKEIPIEVPHQSAITLDNVLLNLDGVLYVKVLDPYKASYGVEDVEFAVTQLAQTTMRSEIGKISLDEIFRERESLNVAIVSALNKAAEDWGITCLRYEIRDIKLPHKIQEAMQMMVEAERKKRAFILESEGKKQSEINVAEGHKQAKILASEGYKIEQINTAQGEAEALKAKANAKAEAIRAVANALGKKNGSEAVSYNVAEQYVTAFGNLAKTSNTIILPANTGDVSSMVAQAMSIYKNLSTERPTTDYSVDSESTEPTLSGSTEPTLSDFTEPTAPTHDETDSDIKTDDRKDP</sequence>
<evidence type="ECO:0000256" key="1">
    <source>
        <dbReference type="ARBA" id="ARBA00004173"/>
    </source>
</evidence>
<dbReference type="InterPro" id="IPR032435">
    <property type="entry name" value="STML2-like_C"/>
</dbReference>
<accession>A0A210QZB6</accession>
<evidence type="ECO:0000256" key="2">
    <source>
        <dbReference type="ARBA" id="ARBA00008164"/>
    </source>
</evidence>
<dbReference type="InterPro" id="IPR036013">
    <property type="entry name" value="Band_7/SPFH_dom_sf"/>
</dbReference>
<evidence type="ECO:0000256" key="3">
    <source>
        <dbReference type="ARBA" id="ARBA00023128"/>
    </source>
</evidence>
<dbReference type="Gene3D" id="3.30.479.30">
    <property type="entry name" value="Band 7 domain"/>
    <property type="match status" value="1"/>
</dbReference>
<feature type="compositionally biased region" description="Basic and acidic residues" evidence="4">
    <location>
        <begin position="352"/>
        <end position="368"/>
    </location>
</feature>
<dbReference type="SUPFAM" id="SSF117892">
    <property type="entry name" value="Band 7/SPFH domain"/>
    <property type="match status" value="1"/>
</dbReference>
<gene>
    <name evidence="6" type="ORF">KP79_PYT15252</name>
</gene>
<evidence type="ECO:0000313" key="7">
    <source>
        <dbReference type="Proteomes" id="UP000242188"/>
    </source>
</evidence>
<organism evidence="6 7">
    <name type="scientific">Mizuhopecten yessoensis</name>
    <name type="common">Japanese scallop</name>
    <name type="synonym">Patinopecten yessoensis</name>
    <dbReference type="NCBI Taxonomy" id="6573"/>
    <lineage>
        <taxon>Eukaryota</taxon>
        <taxon>Metazoa</taxon>
        <taxon>Spiralia</taxon>
        <taxon>Lophotrochozoa</taxon>
        <taxon>Mollusca</taxon>
        <taxon>Bivalvia</taxon>
        <taxon>Autobranchia</taxon>
        <taxon>Pteriomorphia</taxon>
        <taxon>Pectinida</taxon>
        <taxon>Pectinoidea</taxon>
        <taxon>Pectinidae</taxon>
        <taxon>Mizuhopecten</taxon>
    </lineage>
</organism>
<comment type="caution">
    <text evidence="6">The sequence shown here is derived from an EMBL/GenBank/DDBJ whole genome shotgun (WGS) entry which is preliminary data.</text>
</comment>
<dbReference type="Pfam" id="PF01145">
    <property type="entry name" value="Band_7"/>
    <property type="match status" value="1"/>
</dbReference>
<dbReference type="PANTHER" id="PTHR43327">
    <property type="entry name" value="STOMATIN-LIKE PROTEIN 2, MITOCHONDRIAL"/>
    <property type="match status" value="1"/>
</dbReference>
<comment type="subcellular location">
    <subcellularLocation>
        <location evidence="1">Mitochondrion</location>
    </subcellularLocation>
</comment>
<feature type="compositionally biased region" description="Polar residues" evidence="4">
    <location>
        <begin position="318"/>
        <end position="346"/>
    </location>
</feature>
<dbReference type="InterPro" id="IPR001107">
    <property type="entry name" value="Band_7"/>
</dbReference>
<name>A0A210QZB6_MIZYE</name>
<dbReference type="SMART" id="SM00244">
    <property type="entry name" value="PHB"/>
    <property type="match status" value="1"/>
</dbReference>